<name>A0A812Y249_SYMPI</name>
<keyword evidence="2" id="KW-1185">Reference proteome</keyword>
<accession>A0A812Y249</accession>
<comment type="caution">
    <text evidence="1">The sequence shown here is derived from an EMBL/GenBank/DDBJ whole genome shotgun (WGS) entry which is preliminary data.</text>
</comment>
<dbReference type="Gene3D" id="3.40.960.10">
    <property type="entry name" value="VSR Endonuclease"/>
    <property type="match status" value="1"/>
</dbReference>
<dbReference type="Proteomes" id="UP000649617">
    <property type="component" value="Unassembled WGS sequence"/>
</dbReference>
<evidence type="ECO:0000313" key="2">
    <source>
        <dbReference type="Proteomes" id="UP000649617"/>
    </source>
</evidence>
<evidence type="ECO:0008006" key="3">
    <source>
        <dbReference type="Google" id="ProtNLM"/>
    </source>
</evidence>
<evidence type="ECO:0000313" key="1">
    <source>
        <dbReference type="EMBL" id="CAE7759897.1"/>
    </source>
</evidence>
<reference evidence="1" key="1">
    <citation type="submission" date="2021-02" db="EMBL/GenBank/DDBJ databases">
        <authorList>
            <person name="Dougan E. K."/>
            <person name="Rhodes N."/>
            <person name="Thang M."/>
            <person name="Chan C."/>
        </authorList>
    </citation>
    <scope>NUCLEOTIDE SEQUENCE</scope>
</reference>
<dbReference type="AlphaFoldDB" id="A0A812Y249"/>
<dbReference type="EMBL" id="CAJNIZ010046948">
    <property type="protein sequence ID" value="CAE7759897.1"/>
    <property type="molecule type" value="Genomic_DNA"/>
</dbReference>
<gene>
    <name evidence="1" type="ORF">SPIL2461_LOCUS22153</name>
</gene>
<protein>
    <recommendedName>
        <fullName evidence="3">Zinc-ribbon domain-containing protein</fullName>
    </recommendedName>
</protein>
<sequence length="326" mass="37350">MTKDELLRRLQDHAASKGGSCLDLQEHAASRGGRCLATEYCGVTRKVQWECKEGHRWLAAPNHVLNKNSWCPVCARRAPIGLDRLREHAAQRGGECLATEYVNNRSKVPWKCEHGHVWQATADNVMRLGQWCPHCRKIGLPRVQAHAASLGGRCLSKSYKNCFAKLLWECREGHRWKATADSVMNSKSWCPTCATSIWRTETEIRDILQTIFCPSKFESCYPQFLAGLQLDGYCPQLSLAFEYQGEQHYDPENYFHFGDISSFEAQQERDIRKRELCQAAGVRLLLVPYFAKDKRTFVVTALLQWFSIEEIAPMVLPMHRTCREAI</sequence>
<organism evidence="1 2">
    <name type="scientific">Symbiodinium pilosum</name>
    <name type="common">Dinoflagellate</name>
    <dbReference type="NCBI Taxonomy" id="2952"/>
    <lineage>
        <taxon>Eukaryota</taxon>
        <taxon>Sar</taxon>
        <taxon>Alveolata</taxon>
        <taxon>Dinophyceae</taxon>
        <taxon>Suessiales</taxon>
        <taxon>Symbiodiniaceae</taxon>
        <taxon>Symbiodinium</taxon>
    </lineage>
</organism>
<dbReference type="OrthoDB" id="417450at2759"/>
<proteinExistence type="predicted"/>